<dbReference type="GO" id="GO:0015031">
    <property type="term" value="P:protein transport"/>
    <property type="evidence" value="ECO:0007669"/>
    <property type="project" value="UniProtKB-KW"/>
</dbReference>
<reference evidence="9" key="1">
    <citation type="journal article" date="2021" name="Antonie Van Leeuwenhoek">
        <title>Draft genome and description of Waterburya agarophytonicola gen. nov. sp. nov. (Pleurocapsales, Cyanobacteria): a seaweed symbiont.</title>
        <authorList>
            <person name="Bonthond G."/>
            <person name="Shalygin S."/>
            <person name="Bayer T."/>
            <person name="Weinberger F."/>
        </authorList>
    </citation>
    <scope>NUCLEOTIDE SEQUENCE</scope>
    <source>
        <strain evidence="9">KI4</strain>
    </source>
</reference>
<evidence type="ECO:0000256" key="3">
    <source>
        <dbReference type="ARBA" id="ARBA00022475"/>
    </source>
</evidence>
<keyword evidence="10" id="KW-1185">Reference proteome</keyword>
<accession>A0A964FDX8</accession>
<evidence type="ECO:0000313" key="9">
    <source>
        <dbReference type="EMBL" id="MCC0176095.1"/>
    </source>
</evidence>
<gene>
    <name evidence="9" type="ORF">I4641_03760</name>
</gene>
<sequence>MRLLEEPDLPPTINILPMIDVIFAILVFFIVSSLYLTRSEGLPVNLPRASTTEVQKTKQITVSLDSEGKLSIDSKATQISQLKTEIEKLIQSGDTTTVVINADKTVEHGLVVDAIDRIRQIPKIQLAIAAKKPD</sequence>
<dbReference type="GO" id="GO:0022857">
    <property type="term" value="F:transmembrane transporter activity"/>
    <property type="evidence" value="ECO:0007669"/>
    <property type="project" value="InterPro"/>
</dbReference>
<keyword evidence="4 7" id="KW-0812">Transmembrane</keyword>
<comment type="caution">
    <text evidence="9">The sequence shown here is derived from an EMBL/GenBank/DDBJ whole genome shotgun (WGS) entry which is preliminary data.</text>
</comment>
<dbReference type="Proteomes" id="UP000729733">
    <property type="component" value="Unassembled WGS sequence"/>
</dbReference>
<keyword evidence="7" id="KW-0653">Protein transport</keyword>
<keyword evidence="3" id="KW-1003">Cell membrane</keyword>
<dbReference type="PANTHER" id="PTHR30558:SF3">
    <property type="entry name" value="BIOPOLYMER TRANSPORT PROTEIN EXBD-RELATED"/>
    <property type="match status" value="1"/>
</dbReference>
<keyword evidence="6 8" id="KW-0472">Membrane</keyword>
<comment type="similarity">
    <text evidence="2 7">Belongs to the ExbD/TolR family.</text>
</comment>
<dbReference type="GO" id="GO:0005886">
    <property type="term" value="C:plasma membrane"/>
    <property type="evidence" value="ECO:0007669"/>
    <property type="project" value="UniProtKB-SubCell"/>
</dbReference>
<evidence type="ECO:0000313" key="10">
    <source>
        <dbReference type="Proteomes" id="UP000729733"/>
    </source>
</evidence>
<dbReference type="AlphaFoldDB" id="A0A964FDX8"/>
<evidence type="ECO:0000256" key="1">
    <source>
        <dbReference type="ARBA" id="ARBA00004162"/>
    </source>
</evidence>
<organism evidence="9 10">
    <name type="scientific">Waterburya agarophytonicola KI4</name>
    <dbReference type="NCBI Taxonomy" id="2874699"/>
    <lineage>
        <taxon>Bacteria</taxon>
        <taxon>Bacillati</taxon>
        <taxon>Cyanobacteriota</taxon>
        <taxon>Cyanophyceae</taxon>
        <taxon>Pleurocapsales</taxon>
        <taxon>Hyellaceae</taxon>
        <taxon>Waterburya</taxon>
        <taxon>Waterburya agarophytonicola</taxon>
    </lineage>
</organism>
<feature type="transmembrane region" description="Helical" evidence="8">
    <location>
        <begin position="15"/>
        <end position="36"/>
    </location>
</feature>
<evidence type="ECO:0000256" key="5">
    <source>
        <dbReference type="ARBA" id="ARBA00022989"/>
    </source>
</evidence>
<name>A0A964FDX8_9CYAN</name>
<dbReference type="Pfam" id="PF02472">
    <property type="entry name" value="ExbD"/>
    <property type="match status" value="1"/>
</dbReference>
<evidence type="ECO:0000256" key="8">
    <source>
        <dbReference type="SAM" id="Phobius"/>
    </source>
</evidence>
<dbReference type="PANTHER" id="PTHR30558">
    <property type="entry name" value="EXBD MEMBRANE COMPONENT OF PMF-DRIVEN MACROMOLECULE IMPORT SYSTEM"/>
    <property type="match status" value="1"/>
</dbReference>
<evidence type="ECO:0000256" key="2">
    <source>
        <dbReference type="ARBA" id="ARBA00005811"/>
    </source>
</evidence>
<keyword evidence="5 8" id="KW-1133">Transmembrane helix</keyword>
<dbReference type="RefSeq" id="WP_229639130.1">
    <property type="nucleotide sequence ID" value="NZ_JADWDC010000006.1"/>
</dbReference>
<dbReference type="InterPro" id="IPR003400">
    <property type="entry name" value="ExbD"/>
</dbReference>
<protein>
    <submittedName>
        <fullName evidence="9">Biopolymer transporter ExbD</fullName>
    </submittedName>
</protein>
<dbReference type="Gene3D" id="3.30.420.270">
    <property type="match status" value="1"/>
</dbReference>
<evidence type="ECO:0000256" key="6">
    <source>
        <dbReference type="ARBA" id="ARBA00023136"/>
    </source>
</evidence>
<keyword evidence="7" id="KW-0813">Transport</keyword>
<dbReference type="EMBL" id="JADWDC010000006">
    <property type="protein sequence ID" value="MCC0176095.1"/>
    <property type="molecule type" value="Genomic_DNA"/>
</dbReference>
<proteinExistence type="inferred from homology"/>
<comment type="subcellular location">
    <subcellularLocation>
        <location evidence="1">Cell membrane</location>
        <topology evidence="1">Single-pass membrane protein</topology>
    </subcellularLocation>
    <subcellularLocation>
        <location evidence="7">Cell membrane</location>
        <topology evidence="7">Single-pass type II membrane protein</topology>
    </subcellularLocation>
</comment>
<evidence type="ECO:0000256" key="7">
    <source>
        <dbReference type="RuleBase" id="RU003879"/>
    </source>
</evidence>
<evidence type="ECO:0000256" key="4">
    <source>
        <dbReference type="ARBA" id="ARBA00022692"/>
    </source>
</evidence>